<dbReference type="PANTHER" id="PTHR46394:SF1">
    <property type="entry name" value="PNPLA DOMAIN-CONTAINING PROTEIN"/>
    <property type="match status" value="1"/>
</dbReference>
<evidence type="ECO:0000313" key="6">
    <source>
        <dbReference type="EMBL" id="QKU34867.1"/>
    </source>
</evidence>
<feature type="short sequence motif" description="GXGXXG" evidence="2">
    <location>
        <begin position="16"/>
        <end position="21"/>
    </location>
</feature>
<feature type="short sequence motif" description="DGA/G" evidence="2">
    <location>
        <begin position="177"/>
        <end position="179"/>
    </location>
</feature>
<dbReference type="Gene3D" id="3.40.1090.10">
    <property type="entry name" value="Cytosolic phospholipase A2 catalytic domain"/>
    <property type="match status" value="2"/>
</dbReference>
<dbReference type="SUPFAM" id="SSF52151">
    <property type="entry name" value="FabD/lysophospholipase-like"/>
    <property type="match status" value="1"/>
</dbReference>
<evidence type="ECO:0000256" key="3">
    <source>
        <dbReference type="SAM" id="MobiDB-lite"/>
    </source>
</evidence>
<evidence type="ECO:0000259" key="5">
    <source>
        <dbReference type="PROSITE" id="PS51635"/>
    </source>
</evidence>
<dbReference type="InterPro" id="IPR016035">
    <property type="entry name" value="Acyl_Trfase/lysoPLipase"/>
</dbReference>
<dbReference type="InterPro" id="IPR052580">
    <property type="entry name" value="Lipid_Hydrolase"/>
</dbReference>
<evidence type="ECO:0000256" key="1">
    <source>
        <dbReference type="ARBA" id="ARBA00023098"/>
    </source>
</evidence>
<dbReference type="PANTHER" id="PTHR46394">
    <property type="entry name" value="ANNEXIN"/>
    <property type="match status" value="1"/>
</dbReference>
<feature type="short sequence motif" description="GXSXG" evidence="2">
    <location>
        <begin position="45"/>
        <end position="49"/>
    </location>
</feature>
<keyword evidence="4" id="KW-0812">Transmembrane</keyword>
<keyword evidence="4" id="KW-1133">Transmembrane helix</keyword>
<organism evidence="6">
    <name type="scientific">Tupanvirus soda lake</name>
    <dbReference type="NCBI Taxonomy" id="2126985"/>
    <lineage>
        <taxon>Viruses</taxon>
        <taxon>Varidnaviria</taxon>
        <taxon>Bamfordvirae</taxon>
        <taxon>Nucleocytoviricota</taxon>
        <taxon>Megaviricetes</taxon>
        <taxon>Imitervirales</taxon>
        <taxon>Mimiviridae</taxon>
        <taxon>Megamimivirinae</taxon>
        <taxon>Tupanvirus</taxon>
        <taxon>Tupanvirus salinum</taxon>
    </lineage>
</organism>
<keyword evidence="2" id="KW-0378">Hydrolase</keyword>
<keyword evidence="1 2" id="KW-0443">Lipid metabolism</keyword>
<protein>
    <submittedName>
        <fullName evidence="6">Putative patatin-like phospholipase</fullName>
    </submittedName>
</protein>
<dbReference type="PROSITE" id="PS51635">
    <property type="entry name" value="PNPLA"/>
    <property type="match status" value="1"/>
</dbReference>
<evidence type="ECO:0000256" key="2">
    <source>
        <dbReference type="PROSITE-ProRule" id="PRU01161"/>
    </source>
</evidence>
<dbReference type="GeneID" id="80518283"/>
<accession>A0A6N1NQ49</accession>
<dbReference type="RefSeq" id="YP_010781519.1">
    <property type="nucleotide sequence ID" value="NC_075039.1"/>
</dbReference>
<keyword evidence="2" id="KW-0442">Lipid degradation</keyword>
<proteinExistence type="predicted"/>
<reference evidence="6" key="2">
    <citation type="journal article" date="2018" name="Nat. Commun.">
        <title>Tailed giant Tupanvirus possesses the most complete translational apparatus of the known virosphere.</title>
        <authorList>
            <person name="Abrahao J."/>
            <person name="Silva L."/>
            <person name="Silva L.S."/>
            <person name="Khalil J.Y.B."/>
            <person name="Rodrigues R."/>
            <person name="Arantes T."/>
            <person name="Assis F."/>
            <person name="Boratto P."/>
            <person name="Andrade M."/>
            <person name="Kroon E.G."/>
            <person name="Ribeiro B."/>
            <person name="Bergier I."/>
            <person name="Seligmann H."/>
            <person name="Ghigo E."/>
            <person name="Colson P."/>
            <person name="Levasseur A."/>
            <person name="Kroemer G."/>
            <person name="Raoult D."/>
            <person name="La Scola B."/>
        </authorList>
    </citation>
    <scope>NUCLEOTIDE SEQUENCE [LARGE SCALE GENOMIC DNA]</scope>
    <source>
        <strain evidence="6">Soda lake</strain>
    </source>
</reference>
<dbReference type="KEGG" id="vg:80518283"/>
<evidence type="ECO:0000256" key="4">
    <source>
        <dbReference type="SAM" id="Phobius"/>
    </source>
</evidence>
<feature type="active site" description="Proton acceptor" evidence="2">
    <location>
        <position position="177"/>
    </location>
</feature>
<feature type="region of interest" description="Disordered" evidence="3">
    <location>
        <begin position="325"/>
        <end position="348"/>
    </location>
</feature>
<feature type="domain" description="PNPLA" evidence="5">
    <location>
        <begin position="12"/>
        <end position="190"/>
    </location>
</feature>
<reference evidence="6" key="1">
    <citation type="submission" date="2017-01" db="EMBL/GenBank/DDBJ databases">
        <authorList>
            <person name="Assis F.L."/>
            <person name="Abrahao J.S."/>
            <person name="Silva L."/>
            <person name="Khalil J.B."/>
            <person name="Rodrigues R."/>
            <person name="Silva L.S."/>
            <person name="Arantes T."/>
            <person name="Boratto P."/>
            <person name="Andrade M."/>
            <person name="Kroon E.G."/>
            <person name="Ribeiro B."/>
            <person name="Bergier I."/>
            <person name="Seligmann H."/>
            <person name="Ghigo E."/>
            <person name="Colson P."/>
            <person name="Levasseur A."/>
            <person name="Raoult D."/>
            <person name="Scola B.L."/>
        </authorList>
    </citation>
    <scope>NUCLEOTIDE SEQUENCE</scope>
    <source>
        <strain evidence="6">Soda lake</strain>
    </source>
</reference>
<dbReference type="GO" id="GO:0016787">
    <property type="term" value="F:hydrolase activity"/>
    <property type="evidence" value="ECO:0007669"/>
    <property type="project" value="UniProtKB-UniRule"/>
</dbReference>
<sequence>MSKTIKKKIENLGLAGGGFFGIGQVAVLKELEKHKEYFDIKRIRGVSVGSMIAALYAVGYTGDELTKILFEIDFDKLIKDTYFAYFKLYEKYGMYEANRLEEEIEKYIRIKTNIKLCTFCQIDKDLTIISTNLNYQCPRFFNRENTPDMPISKAVRMSIGYPLIMTPVLYEGDLYGDGGEFLNYPITTFDDMDKTLGITFAAHNENTNGTLKNRIPINDVYDYIKSIGTTLSRATYVSQITEKYLKRSIVIHITENINSMQFNLTNEQKKIIYECGTKAAQEQIGRILGFDGYEESVNSNSINIQPSMSHFNNITMSSSLPTILPSNIKNNDNDNDNKISKPISNDDG</sequence>
<name>A0A6N1NQ49_9VIRU</name>
<dbReference type="EMBL" id="KY523104">
    <property type="protein sequence ID" value="QKU34867.1"/>
    <property type="molecule type" value="Genomic_DNA"/>
</dbReference>
<keyword evidence="4" id="KW-0472">Membrane</keyword>
<dbReference type="Pfam" id="PF01734">
    <property type="entry name" value="Patatin"/>
    <property type="match status" value="1"/>
</dbReference>
<dbReference type="GO" id="GO:0016042">
    <property type="term" value="P:lipid catabolic process"/>
    <property type="evidence" value="ECO:0007669"/>
    <property type="project" value="UniProtKB-UniRule"/>
</dbReference>
<feature type="active site" description="Nucleophile" evidence="2">
    <location>
        <position position="47"/>
    </location>
</feature>
<feature type="transmembrane region" description="Helical" evidence="4">
    <location>
        <begin position="43"/>
        <end position="62"/>
    </location>
</feature>
<dbReference type="InterPro" id="IPR002641">
    <property type="entry name" value="PNPLA_dom"/>
</dbReference>